<organism evidence="2">
    <name type="scientific">Streptomyces griseus</name>
    <dbReference type="NCBI Taxonomy" id="1911"/>
    <lineage>
        <taxon>Bacteria</taxon>
        <taxon>Bacillati</taxon>
        <taxon>Actinomycetota</taxon>
        <taxon>Actinomycetes</taxon>
        <taxon>Kitasatosporales</taxon>
        <taxon>Streptomycetaceae</taxon>
        <taxon>Streptomyces</taxon>
    </lineage>
</organism>
<accession>A0A513TZM4</accession>
<feature type="compositionally biased region" description="Low complexity" evidence="1">
    <location>
        <begin position="22"/>
        <end position="31"/>
    </location>
</feature>
<proteinExistence type="predicted"/>
<evidence type="ECO:0000313" key="2">
    <source>
        <dbReference type="EMBL" id="QDG00833.1"/>
    </source>
</evidence>
<sequence>MVVRVREGPAPAPPGSGHAVTRSSPAAASWRSRPRPRRRARLHGPPRAFRAGPHPRAPPGRRLVVPLRRTPGRDLAGPAVAHPSSARPGQDRGKRRPITLLIRAGVHRRSSRPCTAGPLAGSASGWADCFSLGLGSDAGPRDRKPAGRPRPPSGATAARSGRWPADPWRSPSSPRPG</sequence>
<feature type="compositionally biased region" description="Low complexity" evidence="1">
    <location>
        <begin position="45"/>
        <end position="69"/>
    </location>
</feature>
<dbReference type="AlphaFoldDB" id="A0A513TZM4"/>
<reference evidence="2" key="1">
    <citation type="submission" date="2018-11" db="EMBL/GenBank/DDBJ databases">
        <authorList>
            <person name="Mo J."/>
        </authorList>
    </citation>
    <scope>NUCLEOTIDE SEQUENCE</scope>
    <source>
        <strain evidence="2">NTK97</strain>
    </source>
</reference>
<protein>
    <submittedName>
        <fullName evidence="2">Uncharacterized protein</fullName>
    </submittedName>
</protein>
<dbReference type="EMBL" id="MK240316">
    <property type="protein sequence ID" value="QDG00833.1"/>
    <property type="molecule type" value="Genomic_DNA"/>
</dbReference>
<feature type="region of interest" description="Disordered" evidence="1">
    <location>
        <begin position="1"/>
        <end position="177"/>
    </location>
</feature>
<evidence type="ECO:0000256" key="1">
    <source>
        <dbReference type="SAM" id="MobiDB-lite"/>
    </source>
</evidence>
<feature type="compositionally biased region" description="Basic residues" evidence="1">
    <location>
        <begin position="32"/>
        <end position="44"/>
    </location>
</feature>
<name>A0A513TZM4_STRGR</name>